<evidence type="ECO:0000313" key="2">
    <source>
        <dbReference type="EMBL" id="SMF06455.1"/>
    </source>
</evidence>
<proteinExistence type="predicted"/>
<dbReference type="RefSeq" id="WP_085275349.1">
    <property type="nucleotide sequence ID" value="NZ_FXAG01000004.1"/>
</dbReference>
<feature type="domain" description="DUF2249" evidence="1">
    <location>
        <begin position="5"/>
        <end position="59"/>
    </location>
</feature>
<gene>
    <name evidence="2" type="ORF">SAMN02745746_01018</name>
</gene>
<keyword evidence="3" id="KW-1185">Reference proteome</keyword>
<accession>A0A1Y6BIW8</accession>
<dbReference type="EMBL" id="FXAG01000004">
    <property type="protein sequence ID" value="SMF06455.1"/>
    <property type="molecule type" value="Genomic_DNA"/>
</dbReference>
<evidence type="ECO:0000259" key="1">
    <source>
        <dbReference type="Pfam" id="PF10006"/>
    </source>
</evidence>
<dbReference type="STRING" id="1123014.SAMN02745746_01018"/>
<name>A0A1Y6BIW8_9NEIS</name>
<dbReference type="InterPro" id="IPR018720">
    <property type="entry name" value="DUF2249"/>
</dbReference>
<protein>
    <submittedName>
        <fullName evidence="2">Uncharacterized conserved protein</fullName>
    </submittedName>
</protein>
<evidence type="ECO:0000313" key="3">
    <source>
        <dbReference type="Proteomes" id="UP000192920"/>
    </source>
</evidence>
<dbReference type="Proteomes" id="UP000192920">
    <property type="component" value="Unassembled WGS sequence"/>
</dbReference>
<dbReference type="Pfam" id="PF10006">
    <property type="entry name" value="DUF2249"/>
    <property type="match status" value="1"/>
</dbReference>
<dbReference type="AlphaFoldDB" id="A0A1Y6BIW8"/>
<organism evidence="2 3">
    <name type="scientific">Pseudogulbenkiania subflava DSM 22618</name>
    <dbReference type="NCBI Taxonomy" id="1123014"/>
    <lineage>
        <taxon>Bacteria</taxon>
        <taxon>Pseudomonadati</taxon>
        <taxon>Pseudomonadota</taxon>
        <taxon>Betaproteobacteria</taxon>
        <taxon>Neisseriales</taxon>
        <taxon>Chromobacteriaceae</taxon>
        <taxon>Pseudogulbenkiania</taxon>
    </lineage>
</organism>
<reference evidence="3" key="1">
    <citation type="submission" date="2017-04" db="EMBL/GenBank/DDBJ databases">
        <authorList>
            <person name="Varghese N."/>
            <person name="Submissions S."/>
        </authorList>
    </citation>
    <scope>NUCLEOTIDE SEQUENCE [LARGE SCALE GENOMIC DNA]</scope>
    <source>
        <strain evidence="3">DSM 22618</strain>
    </source>
</reference>
<sequence length="74" mass="8049">MAAQDLRNMAPPGPIEIILNAADELQAGDEASFILPHFPGPLIPLLDEYAALEYRFETGSEGGVMLLLRRPAED</sequence>